<evidence type="ECO:0000313" key="2">
    <source>
        <dbReference type="Proteomes" id="UP001159427"/>
    </source>
</evidence>
<feature type="non-terminal residue" evidence="1">
    <location>
        <position position="1"/>
    </location>
</feature>
<protein>
    <submittedName>
        <fullName evidence="1">Uncharacterized protein</fullName>
    </submittedName>
</protein>
<dbReference type="EMBL" id="CALNXI010001172">
    <property type="protein sequence ID" value="CAH3158568.1"/>
    <property type="molecule type" value="Genomic_DNA"/>
</dbReference>
<sequence length="63" mass="7293">QVEQLLEDISAPFMKVRSVSLNFTLGKNVIAGNSFFLVLLRKKEIREEQCCYNPELEFCIRPS</sequence>
<organism evidence="1 2">
    <name type="scientific">Porites evermanni</name>
    <dbReference type="NCBI Taxonomy" id="104178"/>
    <lineage>
        <taxon>Eukaryota</taxon>
        <taxon>Metazoa</taxon>
        <taxon>Cnidaria</taxon>
        <taxon>Anthozoa</taxon>
        <taxon>Hexacorallia</taxon>
        <taxon>Scleractinia</taxon>
        <taxon>Fungiina</taxon>
        <taxon>Poritidae</taxon>
        <taxon>Porites</taxon>
    </lineage>
</organism>
<dbReference type="Proteomes" id="UP001159427">
    <property type="component" value="Unassembled WGS sequence"/>
</dbReference>
<keyword evidence="2" id="KW-1185">Reference proteome</keyword>
<name>A0ABN8Q7W3_9CNID</name>
<gene>
    <name evidence="1" type="ORF">PEVE_00002915</name>
</gene>
<evidence type="ECO:0000313" key="1">
    <source>
        <dbReference type="EMBL" id="CAH3158568.1"/>
    </source>
</evidence>
<accession>A0ABN8Q7W3</accession>
<proteinExistence type="predicted"/>
<comment type="caution">
    <text evidence="1">The sequence shown here is derived from an EMBL/GenBank/DDBJ whole genome shotgun (WGS) entry which is preliminary data.</text>
</comment>
<reference evidence="1 2" key="1">
    <citation type="submission" date="2022-05" db="EMBL/GenBank/DDBJ databases">
        <authorList>
            <consortium name="Genoscope - CEA"/>
            <person name="William W."/>
        </authorList>
    </citation>
    <scope>NUCLEOTIDE SEQUENCE [LARGE SCALE GENOMIC DNA]</scope>
</reference>